<feature type="binding site" evidence="11">
    <location>
        <position position="239"/>
    </location>
    <ligand>
        <name>L-glutamine</name>
        <dbReference type="ChEBI" id="CHEBI:58359"/>
    </ligand>
</feature>
<dbReference type="SUPFAM" id="SSF52317">
    <property type="entry name" value="Class I glutamine amidotransferase-like"/>
    <property type="match status" value="1"/>
</dbReference>
<evidence type="ECO:0000259" key="12">
    <source>
        <dbReference type="SMART" id="SM01097"/>
    </source>
</evidence>
<dbReference type="InterPro" id="IPR017926">
    <property type="entry name" value="GATASE"/>
</dbReference>
<dbReference type="GO" id="GO:0004088">
    <property type="term" value="F:carbamoyl-phosphate synthase (glutamine-hydrolyzing) activity"/>
    <property type="evidence" value="ECO:0007669"/>
    <property type="project" value="UniProtKB-UniRule"/>
</dbReference>
<feature type="binding site" evidence="11">
    <location>
        <position position="58"/>
    </location>
    <ligand>
        <name>L-glutamine</name>
        <dbReference type="ChEBI" id="CHEBI:58359"/>
    </ligand>
</feature>
<dbReference type="SMART" id="SM01097">
    <property type="entry name" value="CPSase_sm_chain"/>
    <property type="match status" value="1"/>
</dbReference>
<dbReference type="Pfam" id="PF00117">
    <property type="entry name" value="GATase"/>
    <property type="match status" value="1"/>
</dbReference>
<evidence type="ECO:0000256" key="2">
    <source>
        <dbReference type="ARBA" id="ARBA00005077"/>
    </source>
</evidence>
<gene>
    <name evidence="11 13" type="primary">carA</name>
    <name evidence="13" type="ORF">EUA07_05140</name>
</gene>
<keyword evidence="4 11" id="KW-0436">Ligase</keyword>
<feature type="binding site" evidence="11">
    <location>
        <position position="269"/>
    </location>
    <ligand>
        <name>L-glutamine</name>
        <dbReference type="ChEBI" id="CHEBI:58359"/>
    </ligand>
</feature>
<dbReference type="PANTHER" id="PTHR43418:SF7">
    <property type="entry name" value="CARBAMOYL-PHOSPHATE SYNTHASE SMALL CHAIN"/>
    <property type="match status" value="1"/>
</dbReference>
<name>A0A4Q2SE96_9ACTN</name>
<dbReference type="UniPathway" id="UPA00070">
    <property type="reaction ID" value="UER00115"/>
</dbReference>
<dbReference type="InterPro" id="IPR036480">
    <property type="entry name" value="CarbP_synth_ssu_N_sf"/>
</dbReference>
<feature type="active site" evidence="11">
    <location>
        <position position="361"/>
    </location>
</feature>
<comment type="similarity">
    <text evidence="3 11">Belongs to the CarA family.</text>
</comment>
<feature type="active site" description="Nucleophile" evidence="11">
    <location>
        <position position="265"/>
    </location>
</feature>
<evidence type="ECO:0000256" key="8">
    <source>
        <dbReference type="ARBA" id="ARBA00022975"/>
    </source>
</evidence>
<evidence type="ECO:0000256" key="5">
    <source>
        <dbReference type="ARBA" id="ARBA00022741"/>
    </source>
</evidence>
<dbReference type="GO" id="GO:0005524">
    <property type="term" value="F:ATP binding"/>
    <property type="evidence" value="ECO:0007669"/>
    <property type="project" value="UniProtKB-UniRule"/>
</dbReference>
<dbReference type="GO" id="GO:0006541">
    <property type="term" value="P:glutamine metabolic process"/>
    <property type="evidence" value="ECO:0007669"/>
    <property type="project" value="InterPro"/>
</dbReference>
<feature type="region of interest" description="CPSase" evidence="11">
    <location>
        <begin position="1"/>
        <end position="186"/>
    </location>
</feature>
<dbReference type="HAMAP" id="MF_01209">
    <property type="entry name" value="CPSase_S_chain"/>
    <property type="match status" value="1"/>
</dbReference>
<dbReference type="UniPathway" id="UPA00068">
    <property type="reaction ID" value="UER00171"/>
</dbReference>
<evidence type="ECO:0000256" key="9">
    <source>
        <dbReference type="ARBA" id="ARBA00048816"/>
    </source>
</evidence>
<dbReference type="InterPro" id="IPR035686">
    <property type="entry name" value="CPSase_GATase1"/>
</dbReference>
<comment type="catalytic activity">
    <reaction evidence="10 11">
        <text>L-glutamine + H2O = L-glutamate + NH4(+)</text>
        <dbReference type="Rhea" id="RHEA:15889"/>
        <dbReference type="ChEBI" id="CHEBI:15377"/>
        <dbReference type="ChEBI" id="CHEBI:28938"/>
        <dbReference type="ChEBI" id="CHEBI:29985"/>
        <dbReference type="ChEBI" id="CHEBI:58359"/>
    </reaction>
</comment>
<evidence type="ECO:0000256" key="7">
    <source>
        <dbReference type="ARBA" id="ARBA00022962"/>
    </source>
</evidence>
<dbReference type="EMBL" id="SDWU01000005">
    <property type="protein sequence ID" value="RYC03382.1"/>
    <property type="molecule type" value="Genomic_DNA"/>
</dbReference>
<keyword evidence="8 11" id="KW-0665">Pyrimidine biosynthesis</keyword>
<comment type="caution">
    <text evidence="13">The sequence shown here is derived from an EMBL/GenBank/DDBJ whole genome shotgun (WGS) entry which is preliminary data.</text>
</comment>
<comment type="catalytic activity">
    <reaction evidence="9 11">
        <text>hydrogencarbonate + L-glutamine + 2 ATP + H2O = carbamoyl phosphate + L-glutamate + 2 ADP + phosphate + 2 H(+)</text>
        <dbReference type="Rhea" id="RHEA:18633"/>
        <dbReference type="ChEBI" id="CHEBI:15377"/>
        <dbReference type="ChEBI" id="CHEBI:15378"/>
        <dbReference type="ChEBI" id="CHEBI:17544"/>
        <dbReference type="ChEBI" id="CHEBI:29985"/>
        <dbReference type="ChEBI" id="CHEBI:30616"/>
        <dbReference type="ChEBI" id="CHEBI:43474"/>
        <dbReference type="ChEBI" id="CHEBI:58228"/>
        <dbReference type="ChEBI" id="CHEBI:58359"/>
        <dbReference type="ChEBI" id="CHEBI:456216"/>
        <dbReference type="EC" id="6.3.5.5"/>
    </reaction>
</comment>
<reference evidence="13 14" key="1">
    <citation type="submission" date="2019-01" db="EMBL/GenBank/DDBJ databases">
        <title>Novel species of Nocardioides.</title>
        <authorList>
            <person name="Liu Q."/>
            <person name="Xin Y.-H."/>
        </authorList>
    </citation>
    <scope>NUCLEOTIDE SEQUENCE [LARGE SCALE GENOMIC DNA]</scope>
    <source>
        <strain evidence="13 14">CGMCC 4.6875</strain>
    </source>
</reference>
<dbReference type="EC" id="6.3.5.5" evidence="11"/>
<proteinExistence type="inferred from homology"/>
<dbReference type="NCBIfam" id="NF009475">
    <property type="entry name" value="PRK12838.1"/>
    <property type="match status" value="1"/>
</dbReference>
<dbReference type="PANTHER" id="PTHR43418">
    <property type="entry name" value="MULTIFUNCTIONAL TRYPTOPHAN BIOSYNTHESIS PROTEIN-RELATED"/>
    <property type="match status" value="1"/>
</dbReference>
<evidence type="ECO:0000256" key="4">
    <source>
        <dbReference type="ARBA" id="ARBA00022598"/>
    </source>
</evidence>
<dbReference type="SUPFAM" id="SSF52021">
    <property type="entry name" value="Carbamoyl phosphate synthetase, small subunit N-terminal domain"/>
    <property type="match status" value="1"/>
</dbReference>
<keyword evidence="11" id="KW-0055">Arginine biosynthesis</keyword>
<dbReference type="PRINTS" id="PR00099">
    <property type="entry name" value="CPSGATASE"/>
</dbReference>
<dbReference type="InterPro" id="IPR029062">
    <property type="entry name" value="Class_I_gatase-like"/>
</dbReference>
<evidence type="ECO:0000256" key="11">
    <source>
        <dbReference type="HAMAP-Rule" id="MF_01209"/>
    </source>
</evidence>
<sequence>MALPAPAQTRLAPRSALMVLEDGRTFRGESFGAEGETFGEAVFSTGMSGYQETLTDPSYHRQVVVMTAPHVGNTGMNDEDTESSRIWVAGYVVRDPARVPSSWRSVRTLDDDLRDQGVVGISGVDTRALTRHLRERGAMRVGISTTETDPQRLLERVLASGEMTGANLSEAVSTSEAYVVPAQGTKRFTVAAVDLGIKSNTPRMMSERGIEVHVLPATATLDDVRALGPDGLFFSNGPGDPAATTGQVELLQGALRAGIPYFGICFGNQLFGRALGFGTYKLKYGHRGINQPVMDRTTGKVEVTAHNHGFAVDAPLEGITTTEFGEVAVSHVCLNDDVVEGLELRDAEGRLVSFSVQYHPEAAAGPHDAAYLFDRFCELMSSVSTRSLALAAQPADDDTKNGGN</sequence>
<dbReference type="FunFam" id="3.50.30.20:FF:000001">
    <property type="entry name" value="Carbamoyl-phosphate synthase small chain"/>
    <property type="match status" value="1"/>
</dbReference>
<dbReference type="AlphaFoldDB" id="A0A4Q2SE96"/>
<evidence type="ECO:0000313" key="13">
    <source>
        <dbReference type="EMBL" id="RYC03382.1"/>
    </source>
</evidence>
<evidence type="ECO:0000256" key="10">
    <source>
        <dbReference type="ARBA" id="ARBA00049285"/>
    </source>
</evidence>
<keyword evidence="11" id="KW-0028">Amino-acid biosynthesis</keyword>
<organism evidence="13 14">
    <name type="scientific">Nocardioides ganghwensis</name>
    <dbReference type="NCBI Taxonomy" id="252230"/>
    <lineage>
        <taxon>Bacteria</taxon>
        <taxon>Bacillati</taxon>
        <taxon>Actinomycetota</taxon>
        <taxon>Actinomycetes</taxon>
        <taxon>Propionibacteriales</taxon>
        <taxon>Nocardioidaceae</taxon>
        <taxon>Nocardioides</taxon>
    </lineage>
</organism>
<dbReference type="InterPro" id="IPR002474">
    <property type="entry name" value="CarbamoylP_synth_ssu_N"/>
</dbReference>
<dbReference type="NCBIfam" id="TIGR01368">
    <property type="entry name" value="CPSaseIIsmall"/>
    <property type="match status" value="1"/>
</dbReference>
<dbReference type="Proteomes" id="UP000293291">
    <property type="component" value="Unassembled WGS sequence"/>
</dbReference>
<dbReference type="InterPro" id="IPR050472">
    <property type="entry name" value="Anth_synth/Amidotransfase"/>
</dbReference>
<keyword evidence="7 11" id="KW-0315">Glutamine amidotransferase</keyword>
<dbReference type="CDD" id="cd01744">
    <property type="entry name" value="GATase1_CPSase"/>
    <property type="match status" value="1"/>
</dbReference>
<evidence type="ECO:0000313" key="14">
    <source>
        <dbReference type="Proteomes" id="UP000293291"/>
    </source>
</evidence>
<dbReference type="GO" id="GO:0044205">
    <property type="term" value="P:'de novo' UMP biosynthetic process"/>
    <property type="evidence" value="ECO:0007669"/>
    <property type="project" value="UniProtKB-UniRule"/>
</dbReference>
<feature type="active site" evidence="11">
    <location>
        <position position="359"/>
    </location>
</feature>
<evidence type="ECO:0000256" key="6">
    <source>
        <dbReference type="ARBA" id="ARBA00022840"/>
    </source>
</evidence>
<dbReference type="Gene3D" id="3.40.50.880">
    <property type="match status" value="1"/>
</dbReference>
<keyword evidence="5 11" id="KW-0547">Nucleotide-binding</keyword>
<dbReference type="RefSeq" id="WP_129453937.1">
    <property type="nucleotide sequence ID" value="NZ_JACXYX010000008.1"/>
</dbReference>
<feature type="binding site" evidence="11">
    <location>
        <position position="307"/>
    </location>
    <ligand>
        <name>L-glutamine</name>
        <dbReference type="ChEBI" id="CHEBI:58359"/>
    </ligand>
</feature>
<comment type="pathway">
    <text evidence="2 11">Amino-acid biosynthesis; L-arginine biosynthesis; carbamoyl phosphate from bicarbonate: step 1/1.</text>
</comment>
<dbReference type="GO" id="GO:0004359">
    <property type="term" value="F:glutaminase activity"/>
    <property type="evidence" value="ECO:0007669"/>
    <property type="project" value="RHEA"/>
</dbReference>
<dbReference type="PRINTS" id="PR00096">
    <property type="entry name" value="GATASE"/>
</dbReference>
<evidence type="ECO:0000256" key="3">
    <source>
        <dbReference type="ARBA" id="ARBA00007800"/>
    </source>
</evidence>
<dbReference type="PROSITE" id="PS51273">
    <property type="entry name" value="GATASE_TYPE_1"/>
    <property type="match status" value="1"/>
</dbReference>
<dbReference type="InterPro" id="IPR006274">
    <property type="entry name" value="CarbamoylP_synth_ssu"/>
</dbReference>
<feature type="domain" description="Carbamoyl-phosphate synthase small subunit N-terminal" evidence="12">
    <location>
        <begin position="14"/>
        <end position="144"/>
    </location>
</feature>
<dbReference type="Pfam" id="PF00988">
    <property type="entry name" value="CPSase_sm_chain"/>
    <property type="match status" value="1"/>
</dbReference>
<accession>A0A4Q2SE96</accession>
<feature type="binding site" evidence="11">
    <location>
        <position position="309"/>
    </location>
    <ligand>
        <name>L-glutamine</name>
        <dbReference type="ChEBI" id="CHEBI:58359"/>
    </ligand>
</feature>
<comment type="subunit">
    <text evidence="11">Composed of two chains; the small (or glutamine) chain promotes the hydrolysis of glutamine to ammonia, which is used by the large (or ammonia) chain to synthesize carbamoyl phosphate. Tetramer of heterodimers (alpha,beta)4.</text>
</comment>
<dbReference type="GO" id="GO:0006526">
    <property type="term" value="P:L-arginine biosynthetic process"/>
    <property type="evidence" value="ECO:0007669"/>
    <property type="project" value="UniProtKB-UniRule"/>
</dbReference>
<dbReference type="GO" id="GO:0006207">
    <property type="term" value="P:'de novo' pyrimidine nucleobase biosynthetic process"/>
    <property type="evidence" value="ECO:0007669"/>
    <property type="project" value="InterPro"/>
</dbReference>
<comment type="function">
    <text evidence="11">Small subunit of the glutamine-dependent carbamoyl phosphate synthetase (CPSase). CPSase catalyzes the formation of carbamoyl phosphate from the ammonia moiety of glutamine, carbonate, and phosphate donated by ATP, constituting the first step of 2 biosynthetic pathways, one leading to arginine and/or urea and the other to pyrimidine nucleotides. The small subunit (glutamine amidotransferase) binds and cleaves glutamine to supply the large subunit with the substrate ammonia.</text>
</comment>
<feature type="binding site" evidence="11">
    <location>
        <position position="310"/>
    </location>
    <ligand>
        <name>L-glutamine</name>
        <dbReference type="ChEBI" id="CHEBI:58359"/>
    </ligand>
</feature>
<keyword evidence="6 11" id="KW-0067">ATP-binding</keyword>
<feature type="binding site" evidence="11">
    <location>
        <position position="266"/>
    </location>
    <ligand>
        <name>L-glutamine</name>
        <dbReference type="ChEBI" id="CHEBI:58359"/>
    </ligand>
</feature>
<protein>
    <recommendedName>
        <fullName evidence="11">Carbamoyl phosphate synthase small chain</fullName>
        <ecNumber evidence="11">6.3.5.5</ecNumber>
    </recommendedName>
    <alternativeName>
        <fullName evidence="11">Carbamoyl phosphate synthetase glutamine chain</fullName>
    </alternativeName>
</protein>
<feature type="binding site" evidence="11">
    <location>
        <position position="237"/>
    </location>
    <ligand>
        <name>L-glutamine</name>
        <dbReference type="ChEBI" id="CHEBI:58359"/>
    </ligand>
</feature>
<keyword evidence="14" id="KW-1185">Reference proteome</keyword>
<dbReference type="Gene3D" id="3.50.30.20">
    <property type="entry name" value="Carbamoyl-phosphate synthase small subunit, N-terminal domain"/>
    <property type="match status" value="1"/>
</dbReference>
<evidence type="ECO:0000256" key="1">
    <source>
        <dbReference type="ARBA" id="ARBA00004812"/>
    </source>
</evidence>
<dbReference type="OrthoDB" id="9804328at2"/>
<comment type="pathway">
    <text evidence="1 11">Pyrimidine metabolism; UMP biosynthesis via de novo pathway; (S)-dihydroorotate from bicarbonate: step 1/3.</text>
</comment>